<evidence type="ECO:0000313" key="3">
    <source>
        <dbReference type="Proteomes" id="UP000199657"/>
    </source>
</evidence>
<dbReference type="AlphaFoldDB" id="A0A1H8UV97"/>
<protein>
    <recommendedName>
        <fullName evidence="4">Outer membrane protein beta-barrel domain-containing protein</fullName>
    </recommendedName>
</protein>
<reference evidence="2 3" key="1">
    <citation type="submission" date="2016-10" db="EMBL/GenBank/DDBJ databases">
        <authorList>
            <person name="de Groot N.N."/>
        </authorList>
    </citation>
    <scope>NUCLEOTIDE SEQUENCE [LARGE SCALE GENOMIC DNA]</scope>
    <source>
        <strain evidence="2 3">CGMCC 1.6291</strain>
    </source>
</reference>
<keyword evidence="1" id="KW-0732">Signal</keyword>
<evidence type="ECO:0008006" key="4">
    <source>
        <dbReference type="Google" id="ProtNLM"/>
    </source>
</evidence>
<dbReference type="STRING" id="406100.SAMN04488052_10882"/>
<keyword evidence="3" id="KW-1185">Reference proteome</keyword>
<feature type="chain" id="PRO_5011531390" description="Outer membrane protein beta-barrel domain-containing protein" evidence="1">
    <location>
        <begin position="35"/>
        <end position="204"/>
    </location>
</feature>
<accession>A0A1H8UV97</accession>
<dbReference type="Proteomes" id="UP000199657">
    <property type="component" value="Unassembled WGS sequence"/>
</dbReference>
<proteinExistence type="predicted"/>
<organism evidence="2 3">
    <name type="scientific">Aquisalimonas asiatica</name>
    <dbReference type="NCBI Taxonomy" id="406100"/>
    <lineage>
        <taxon>Bacteria</taxon>
        <taxon>Pseudomonadati</taxon>
        <taxon>Pseudomonadota</taxon>
        <taxon>Gammaproteobacteria</taxon>
        <taxon>Chromatiales</taxon>
        <taxon>Ectothiorhodospiraceae</taxon>
        <taxon>Aquisalimonas</taxon>
    </lineage>
</organism>
<evidence type="ECO:0000313" key="2">
    <source>
        <dbReference type="EMBL" id="SEP07109.1"/>
    </source>
</evidence>
<gene>
    <name evidence="2" type="ORF">SAMN04488052_10882</name>
</gene>
<evidence type="ECO:0000256" key="1">
    <source>
        <dbReference type="SAM" id="SignalP"/>
    </source>
</evidence>
<sequence>MMLLLTRLRSASPPVLLSALLALAAASLPGALSADEVPRVEMDPPESSVTSRWGVGVAHGVQWYADEDDGNGESGTVNAVQITYRALLDTEREGRWLFELGFEHAVSGDRPEIAPGQFRRVRSNGVFYRFSRYFGSSPVYVGGRAGMSRVRGPEDKSNLDLVLGLQAGVSLTSWLDAGVEAVAAAPGADGGQPADVRGVVTVAF</sequence>
<feature type="signal peptide" evidence="1">
    <location>
        <begin position="1"/>
        <end position="34"/>
    </location>
</feature>
<name>A0A1H8UV97_9GAMM</name>
<dbReference type="EMBL" id="FOEG01000008">
    <property type="protein sequence ID" value="SEP07109.1"/>
    <property type="molecule type" value="Genomic_DNA"/>
</dbReference>